<evidence type="ECO:0000313" key="1">
    <source>
        <dbReference type="EMBL" id="GGG71414.1"/>
    </source>
</evidence>
<comment type="caution">
    <text evidence="1">The sequence shown here is derived from an EMBL/GenBank/DDBJ whole genome shotgun (WGS) entry which is preliminary data.</text>
</comment>
<name>A0A917M1A7_9MICC</name>
<dbReference type="Proteomes" id="UP000638848">
    <property type="component" value="Unassembled WGS sequence"/>
</dbReference>
<reference evidence="1" key="1">
    <citation type="journal article" date="2014" name="Int. J. Syst. Evol. Microbiol.">
        <title>Complete genome sequence of Corynebacterium casei LMG S-19264T (=DSM 44701T), isolated from a smear-ripened cheese.</title>
        <authorList>
            <consortium name="US DOE Joint Genome Institute (JGI-PGF)"/>
            <person name="Walter F."/>
            <person name="Albersmeier A."/>
            <person name="Kalinowski J."/>
            <person name="Ruckert C."/>
        </authorList>
    </citation>
    <scope>NUCLEOTIDE SEQUENCE</scope>
    <source>
        <strain evidence="1">CGMCC 1.12187</strain>
    </source>
</reference>
<gene>
    <name evidence="1" type="ORF">GCM10011374_40130</name>
</gene>
<dbReference type="AlphaFoldDB" id="A0A917M1A7"/>
<sequence>MRNQAHGAVPRLPDTGTLLNAFVSRFQENAVNLPGAAGPGAVYKEALRHVCGVIRRAKRPSFRVSSRQPPYLRETMCAVVNGNLRR</sequence>
<protein>
    <submittedName>
        <fullName evidence="1">Uncharacterized protein</fullName>
    </submittedName>
</protein>
<accession>A0A917M1A7</accession>
<evidence type="ECO:0000313" key="2">
    <source>
        <dbReference type="Proteomes" id="UP000638848"/>
    </source>
</evidence>
<organism evidence="1 2">
    <name type="scientific">Kocuria dechangensis</name>
    <dbReference type="NCBI Taxonomy" id="1176249"/>
    <lineage>
        <taxon>Bacteria</taxon>
        <taxon>Bacillati</taxon>
        <taxon>Actinomycetota</taxon>
        <taxon>Actinomycetes</taxon>
        <taxon>Micrococcales</taxon>
        <taxon>Micrococcaceae</taxon>
        <taxon>Kocuria</taxon>
    </lineage>
</organism>
<proteinExistence type="predicted"/>
<dbReference type="EMBL" id="BMEQ01000045">
    <property type="protein sequence ID" value="GGG71414.1"/>
    <property type="molecule type" value="Genomic_DNA"/>
</dbReference>
<reference evidence="1" key="2">
    <citation type="submission" date="2020-09" db="EMBL/GenBank/DDBJ databases">
        <authorList>
            <person name="Sun Q."/>
            <person name="Zhou Y."/>
        </authorList>
    </citation>
    <scope>NUCLEOTIDE SEQUENCE</scope>
    <source>
        <strain evidence="1">CGMCC 1.12187</strain>
    </source>
</reference>
<keyword evidence="2" id="KW-1185">Reference proteome</keyword>